<dbReference type="EMBL" id="MTSD02000001">
    <property type="protein sequence ID" value="OOV88520.1"/>
    <property type="molecule type" value="Genomic_DNA"/>
</dbReference>
<dbReference type="NCBIfam" id="TIGR00254">
    <property type="entry name" value="GGDEF"/>
    <property type="match status" value="1"/>
</dbReference>
<evidence type="ECO:0000256" key="3">
    <source>
        <dbReference type="ARBA" id="ARBA00034247"/>
    </source>
</evidence>
<dbReference type="PROSITE" id="PS50887">
    <property type="entry name" value="GGDEF"/>
    <property type="match status" value="1"/>
</dbReference>
<feature type="domain" description="PAS" evidence="4">
    <location>
        <begin position="49"/>
        <end position="100"/>
    </location>
</feature>
<evidence type="ECO:0000259" key="6">
    <source>
        <dbReference type="PROSITE" id="PS50887"/>
    </source>
</evidence>
<dbReference type="GO" id="GO:0043709">
    <property type="term" value="P:cell adhesion involved in single-species biofilm formation"/>
    <property type="evidence" value="ECO:0007669"/>
    <property type="project" value="TreeGrafter"/>
</dbReference>
<organism evidence="7 8">
    <name type="scientific">Oceanospirillum linum</name>
    <dbReference type="NCBI Taxonomy" id="966"/>
    <lineage>
        <taxon>Bacteria</taxon>
        <taxon>Pseudomonadati</taxon>
        <taxon>Pseudomonadota</taxon>
        <taxon>Gammaproteobacteria</taxon>
        <taxon>Oceanospirillales</taxon>
        <taxon>Oceanospirillaceae</taxon>
        <taxon>Oceanospirillum</taxon>
    </lineage>
</organism>
<evidence type="ECO:0000259" key="5">
    <source>
        <dbReference type="PROSITE" id="PS50113"/>
    </source>
</evidence>
<dbReference type="PROSITE" id="PS50113">
    <property type="entry name" value="PAC"/>
    <property type="match status" value="1"/>
</dbReference>
<name>A0A1T1HFM6_OCELI</name>
<evidence type="ECO:0000256" key="1">
    <source>
        <dbReference type="ARBA" id="ARBA00001946"/>
    </source>
</evidence>
<evidence type="ECO:0000313" key="8">
    <source>
        <dbReference type="Proteomes" id="UP000190064"/>
    </source>
</evidence>
<dbReference type="PROSITE" id="PS50112">
    <property type="entry name" value="PAS"/>
    <property type="match status" value="1"/>
</dbReference>
<dbReference type="InterPro" id="IPR050469">
    <property type="entry name" value="Diguanylate_Cyclase"/>
</dbReference>
<dbReference type="SUPFAM" id="SSF55785">
    <property type="entry name" value="PYP-like sensor domain (PAS domain)"/>
    <property type="match status" value="1"/>
</dbReference>
<evidence type="ECO:0000256" key="2">
    <source>
        <dbReference type="ARBA" id="ARBA00012528"/>
    </source>
</evidence>
<dbReference type="InterPro" id="IPR000700">
    <property type="entry name" value="PAS-assoc_C"/>
</dbReference>
<dbReference type="InterPro" id="IPR043128">
    <property type="entry name" value="Rev_trsase/Diguanyl_cyclase"/>
</dbReference>
<dbReference type="PANTHER" id="PTHR45138">
    <property type="entry name" value="REGULATORY COMPONENTS OF SENSORY TRANSDUCTION SYSTEM"/>
    <property type="match status" value="1"/>
</dbReference>
<accession>A0A1T1HFM6</accession>
<dbReference type="InterPro" id="IPR001610">
    <property type="entry name" value="PAC"/>
</dbReference>
<dbReference type="InterPro" id="IPR013655">
    <property type="entry name" value="PAS_fold_3"/>
</dbReference>
<reference evidence="7" key="1">
    <citation type="submission" date="2017-02" db="EMBL/GenBank/DDBJ databases">
        <title>Draft Genome Sequence of the Salt Water Bacterium Oceanospirillum linum ATCC 11336.</title>
        <authorList>
            <person name="Trachtenberg A.M."/>
            <person name="Carney J.G."/>
            <person name="Linnane J.D."/>
            <person name="Rheaume B.A."/>
            <person name="Pitts N.L."/>
            <person name="Mykles D.L."/>
            <person name="Maclea K.S."/>
        </authorList>
    </citation>
    <scope>NUCLEOTIDE SEQUENCE [LARGE SCALE GENOMIC DNA]</scope>
    <source>
        <strain evidence="7">ATCC 11336</strain>
    </source>
</reference>
<dbReference type="Proteomes" id="UP000190064">
    <property type="component" value="Unassembled WGS sequence"/>
</dbReference>
<dbReference type="STRING" id="966.BTA35_0203180"/>
<dbReference type="Gene3D" id="3.30.450.20">
    <property type="entry name" value="PAS domain"/>
    <property type="match status" value="1"/>
</dbReference>
<dbReference type="AlphaFoldDB" id="A0A1T1HFM6"/>
<dbReference type="PANTHER" id="PTHR45138:SF9">
    <property type="entry name" value="DIGUANYLATE CYCLASE DGCM-RELATED"/>
    <property type="match status" value="1"/>
</dbReference>
<dbReference type="GO" id="GO:1902201">
    <property type="term" value="P:negative regulation of bacterial-type flagellum-dependent cell motility"/>
    <property type="evidence" value="ECO:0007669"/>
    <property type="project" value="TreeGrafter"/>
</dbReference>
<keyword evidence="8" id="KW-1185">Reference proteome</keyword>
<feature type="domain" description="GGDEF" evidence="6">
    <location>
        <begin position="183"/>
        <end position="328"/>
    </location>
</feature>
<sequence length="336" mass="38646">MFFVTALIVVVVYWNRRLSAEIETRKTANHLAQSYLEIINRYVITSRTDLNGIIIDVSKAFCDISGYSRDELIGHRHGVIRHPQTDNKVYQELWETLGQGRSWTGEMCNRRKDGTTYWVSATIAADYDQHGKKIGYIAVHQDITDHRIVRELSLRDPLTGLYNRRHFNELFDKFLSCKLHYESQAGLILVDIDHFKKFNDTYGHQKGDTALAQVAFCLEEICIRLNKEAPSAQAHAFRLGGEEFALLALLDEKKTEDAAEMIRQQVFDLQLEHVNNEDFGVMTCSLGSYSFRVNSEHSNEVDELFRIADQALYRAKEQGRNQCQSANNQTADIELF</sequence>
<dbReference type="InterPro" id="IPR000160">
    <property type="entry name" value="GGDEF_dom"/>
</dbReference>
<comment type="caution">
    <text evidence="7">The sequence shown here is derived from an EMBL/GenBank/DDBJ whole genome shotgun (WGS) entry which is preliminary data.</text>
</comment>
<protein>
    <recommendedName>
        <fullName evidence="2">diguanylate cyclase</fullName>
        <ecNumber evidence="2">2.7.7.65</ecNumber>
    </recommendedName>
</protein>
<dbReference type="CDD" id="cd00130">
    <property type="entry name" value="PAS"/>
    <property type="match status" value="1"/>
</dbReference>
<dbReference type="InterPro" id="IPR029787">
    <property type="entry name" value="Nucleotide_cyclase"/>
</dbReference>
<proteinExistence type="predicted"/>
<dbReference type="SMART" id="SM00267">
    <property type="entry name" value="GGDEF"/>
    <property type="match status" value="1"/>
</dbReference>
<feature type="domain" description="PAC" evidence="5">
    <location>
        <begin position="103"/>
        <end position="155"/>
    </location>
</feature>
<dbReference type="InterPro" id="IPR000014">
    <property type="entry name" value="PAS"/>
</dbReference>
<dbReference type="Pfam" id="PF08447">
    <property type="entry name" value="PAS_3"/>
    <property type="match status" value="1"/>
</dbReference>
<dbReference type="FunFam" id="3.30.70.270:FF:000001">
    <property type="entry name" value="Diguanylate cyclase domain protein"/>
    <property type="match status" value="1"/>
</dbReference>
<dbReference type="Gene3D" id="3.30.70.270">
    <property type="match status" value="1"/>
</dbReference>
<comment type="catalytic activity">
    <reaction evidence="3">
        <text>2 GTP = 3',3'-c-di-GMP + 2 diphosphate</text>
        <dbReference type="Rhea" id="RHEA:24898"/>
        <dbReference type="ChEBI" id="CHEBI:33019"/>
        <dbReference type="ChEBI" id="CHEBI:37565"/>
        <dbReference type="ChEBI" id="CHEBI:58805"/>
        <dbReference type="EC" id="2.7.7.65"/>
    </reaction>
</comment>
<evidence type="ECO:0000259" key="4">
    <source>
        <dbReference type="PROSITE" id="PS50112"/>
    </source>
</evidence>
<dbReference type="InterPro" id="IPR035965">
    <property type="entry name" value="PAS-like_dom_sf"/>
</dbReference>
<dbReference type="RefSeq" id="WP_077242959.1">
    <property type="nucleotide sequence ID" value="NZ_FXTS01000001.1"/>
</dbReference>
<dbReference type="CDD" id="cd01949">
    <property type="entry name" value="GGDEF"/>
    <property type="match status" value="1"/>
</dbReference>
<dbReference type="SMART" id="SM00086">
    <property type="entry name" value="PAC"/>
    <property type="match status" value="1"/>
</dbReference>
<comment type="cofactor">
    <cofactor evidence="1">
        <name>Mg(2+)</name>
        <dbReference type="ChEBI" id="CHEBI:18420"/>
    </cofactor>
</comment>
<dbReference type="GO" id="GO:0005886">
    <property type="term" value="C:plasma membrane"/>
    <property type="evidence" value="ECO:0007669"/>
    <property type="project" value="TreeGrafter"/>
</dbReference>
<dbReference type="EC" id="2.7.7.65" evidence="2"/>
<dbReference type="NCBIfam" id="TIGR00229">
    <property type="entry name" value="sensory_box"/>
    <property type="match status" value="1"/>
</dbReference>
<dbReference type="SUPFAM" id="SSF55073">
    <property type="entry name" value="Nucleotide cyclase"/>
    <property type="match status" value="1"/>
</dbReference>
<evidence type="ECO:0000313" key="7">
    <source>
        <dbReference type="EMBL" id="OOV88520.1"/>
    </source>
</evidence>
<gene>
    <name evidence="7" type="ORF">BTA35_0203180</name>
</gene>
<dbReference type="Pfam" id="PF00990">
    <property type="entry name" value="GGDEF"/>
    <property type="match status" value="1"/>
</dbReference>
<dbReference type="GO" id="GO:0052621">
    <property type="term" value="F:diguanylate cyclase activity"/>
    <property type="evidence" value="ECO:0007669"/>
    <property type="project" value="UniProtKB-EC"/>
</dbReference>